<comment type="caution">
    <text evidence="1">The sequence shown here is derived from an EMBL/GenBank/DDBJ whole genome shotgun (WGS) entry which is preliminary data.</text>
</comment>
<dbReference type="EMBL" id="LQYG01000040">
    <property type="protein sequence ID" value="KYC63283.1"/>
    <property type="molecule type" value="Genomic_DNA"/>
</dbReference>
<evidence type="ECO:0000313" key="2">
    <source>
        <dbReference type="Proteomes" id="UP000075288"/>
    </source>
</evidence>
<accession>A0A150K132</accession>
<name>A0A150K132_HEYCO</name>
<proteinExistence type="predicted"/>
<reference evidence="1 2" key="1">
    <citation type="submission" date="2016-01" db="EMBL/GenBank/DDBJ databases">
        <title>Genome Sequences of Twelve Sporeforming Bacillus Species Isolated from Foods.</title>
        <authorList>
            <person name="Berendsen E.M."/>
            <person name="Wells-Bennik M.H."/>
            <person name="Krawcyk A.O."/>
            <person name="De Jong A."/>
            <person name="Holsappel S."/>
            <person name="Eijlander R.T."/>
            <person name="Kuipers O.P."/>
        </authorList>
    </citation>
    <scope>NUCLEOTIDE SEQUENCE [LARGE SCALE GENOMIC DNA]</scope>
    <source>
        <strain evidence="1 2">B4098</strain>
    </source>
</reference>
<dbReference type="AlphaFoldDB" id="A0A150K132"/>
<sequence length="47" mass="5410">MAYIGKKQKKDGACHLEVDTGKAGARVDFSKKEHKHVKRRNITKHYT</sequence>
<gene>
    <name evidence="1" type="ORF">B4098_0626</name>
</gene>
<evidence type="ECO:0000313" key="1">
    <source>
        <dbReference type="EMBL" id="KYC63283.1"/>
    </source>
</evidence>
<organism evidence="1 2">
    <name type="scientific">Heyndrickxia coagulans</name>
    <name type="common">Weizmannia coagulans</name>
    <dbReference type="NCBI Taxonomy" id="1398"/>
    <lineage>
        <taxon>Bacteria</taxon>
        <taxon>Bacillati</taxon>
        <taxon>Bacillota</taxon>
        <taxon>Bacilli</taxon>
        <taxon>Bacillales</taxon>
        <taxon>Bacillaceae</taxon>
        <taxon>Heyndrickxia</taxon>
    </lineage>
</organism>
<dbReference type="Proteomes" id="UP000075288">
    <property type="component" value="Unassembled WGS sequence"/>
</dbReference>
<protein>
    <submittedName>
        <fullName evidence="1">Uncharacterized protein</fullName>
    </submittedName>
</protein>